<dbReference type="PANTHER" id="PTHR31219">
    <property type="entry name" value="CHROMOSOME 28 C12ORF29 HOMOLOG"/>
    <property type="match status" value="1"/>
</dbReference>
<evidence type="ECO:0000256" key="10">
    <source>
        <dbReference type="ARBA" id="ARBA00035432"/>
    </source>
</evidence>
<dbReference type="GeneID" id="113922013"/>
<keyword evidence="12" id="KW-1185">Reference proteome</keyword>
<dbReference type="AlphaFoldDB" id="A0A6J2D196"/>
<evidence type="ECO:0000256" key="3">
    <source>
        <dbReference type="ARBA" id="ARBA00012724"/>
    </source>
</evidence>
<dbReference type="GO" id="GO:0000302">
    <property type="term" value="P:response to reactive oxygen species"/>
    <property type="evidence" value="ECO:0007669"/>
    <property type="project" value="InterPro"/>
</dbReference>
<evidence type="ECO:0000256" key="8">
    <source>
        <dbReference type="ARBA" id="ARBA00034038"/>
    </source>
</evidence>
<dbReference type="GO" id="GO:0005524">
    <property type="term" value="F:ATP binding"/>
    <property type="evidence" value="ECO:0007669"/>
    <property type="project" value="UniProtKB-KW"/>
</dbReference>
<comment type="cofactor">
    <cofactor evidence="1">
        <name>Mn(2+)</name>
        <dbReference type="ChEBI" id="CHEBI:29035"/>
    </cofactor>
</comment>
<name>A0A6J2D196_ZALCA</name>
<evidence type="ECO:0000256" key="6">
    <source>
        <dbReference type="ARBA" id="ARBA00022800"/>
    </source>
</evidence>
<protein>
    <recommendedName>
        <fullName evidence="9">RNA ligase 1</fullName>
        <ecNumber evidence="3">6.5.1.3</ecNumber>
    </recommendedName>
    <alternativeName>
        <fullName evidence="10">RNA ligase</fullName>
    </alternativeName>
</protein>
<dbReference type="Proteomes" id="UP000515165">
    <property type="component" value="Chromosome 9"/>
</dbReference>
<evidence type="ECO:0000256" key="2">
    <source>
        <dbReference type="ARBA" id="ARBA00001946"/>
    </source>
</evidence>
<sequence>MRRLGSVQRKMPCVFVTEVKEEPSTKREHQPFKVLATETLSHKALDADIYSALPTEKVDGTCCYITTYKGQPYLWARLDRKPNKLAEKKFKNYLQSKQNSKEFFWNVEEDFKPVPECWIPAKEIEQLNGNPMPDENGHIPGWVPVEKHNKQYCWHSSVVNYEFEVALILQHHPDDPGLLEISAVPLSDLLEQTLELIGTNINGNPYGLGSKKHPLHLLIPHGAFQIRNLPTLKHNDLLSWFEGCREGKIEGIVWHCNDGCLIKVHRHHLGLCWPIPDTYMNSKPVIINMNLNKENKVQKCQVILLRPHSCQSWDLNPVQLAPETASCPVLHSLVWPPSSGHLYERAAIMQSLTVLDLIWNMVGQNLNFSLLCVSAKAPGVLVLGLQVNFSEWLNLQIP</sequence>
<comment type="function">
    <text evidence="11">Functions as an RNA ligase, in vitro. The ligation reaction entails three nucleotidyl transfer steps. In the first step, the RNA ligase reacts with ATP in the absence of nucleic acid to form a covalent ligase-AMP intermediate and release pyrophosphate. In step 2, the ligase-AMP binds to the nucleic acid and transfers the adenylate to the 5'-PO4 terminus to form an adenylylated intermediate. In step 3, the RNA ligase directs the attack of the 3'-OH on the 5'-phosphoanhydride linkage, resulting in a repaired 3'-5' phosphodiester and release of AMP. Exhibits selectivity for single-stranded RNA substrates and may not have nick-sealing activity on double-stranded DNA-RNA hybrids. May play a role in maintaining RNA integrity under stress conditions, for example in response to reactive oxygen species (ROS).</text>
</comment>
<dbReference type="InterPro" id="IPR041211">
    <property type="entry name" value="RLIG1"/>
</dbReference>
<dbReference type="Pfam" id="PF17720">
    <property type="entry name" value="RLIG1"/>
    <property type="match status" value="1"/>
</dbReference>
<evidence type="ECO:0000313" key="13">
    <source>
        <dbReference type="RefSeq" id="XP_027449486.1"/>
    </source>
</evidence>
<dbReference type="GO" id="GO:0042245">
    <property type="term" value="P:RNA repair"/>
    <property type="evidence" value="ECO:0007669"/>
    <property type="project" value="UniProtKB-KW"/>
</dbReference>
<dbReference type="PANTHER" id="PTHR31219:SF2">
    <property type="entry name" value="RNA LIGASE 1"/>
    <property type="match status" value="1"/>
</dbReference>
<proteinExistence type="predicted"/>
<keyword evidence="4" id="KW-0436">Ligase</keyword>
<evidence type="ECO:0000256" key="11">
    <source>
        <dbReference type="ARBA" id="ARBA00045151"/>
    </source>
</evidence>
<keyword evidence="5" id="KW-0547">Nucleotide-binding</keyword>
<dbReference type="KEGG" id="zca:113922013"/>
<dbReference type="GO" id="GO:0003972">
    <property type="term" value="F:RNA ligase (ATP) activity"/>
    <property type="evidence" value="ECO:0007669"/>
    <property type="project" value="UniProtKB-EC"/>
</dbReference>
<accession>A0A6J2D196</accession>
<gene>
    <name evidence="13" type="primary">C9H12orf29</name>
</gene>
<evidence type="ECO:0000256" key="1">
    <source>
        <dbReference type="ARBA" id="ARBA00001936"/>
    </source>
</evidence>
<evidence type="ECO:0000313" key="12">
    <source>
        <dbReference type="Proteomes" id="UP000515165"/>
    </source>
</evidence>
<evidence type="ECO:0000256" key="4">
    <source>
        <dbReference type="ARBA" id="ARBA00022598"/>
    </source>
</evidence>
<organism evidence="12 13">
    <name type="scientific">Zalophus californianus</name>
    <name type="common">California sealion</name>
    <dbReference type="NCBI Taxonomy" id="9704"/>
    <lineage>
        <taxon>Eukaryota</taxon>
        <taxon>Metazoa</taxon>
        <taxon>Chordata</taxon>
        <taxon>Craniata</taxon>
        <taxon>Vertebrata</taxon>
        <taxon>Euteleostomi</taxon>
        <taxon>Mammalia</taxon>
        <taxon>Eutheria</taxon>
        <taxon>Laurasiatheria</taxon>
        <taxon>Carnivora</taxon>
        <taxon>Caniformia</taxon>
        <taxon>Pinnipedia</taxon>
        <taxon>Otariidae</taxon>
        <taxon>Zalophus</taxon>
    </lineage>
</organism>
<dbReference type="RefSeq" id="XP_027449486.1">
    <property type="nucleotide sequence ID" value="XM_027593685.2"/>
</dbReference>
<evidence type="ECO:0000256" key="7">
    <source>
        <dbReference type="ARBA" id="ARBA00022840"/>
    </source>
</evidence>
<reference evidence="13" key="1">
    <citation type="submission" date="2025-08" db="UniProtKB">
        <authorList>
            <consortium name="RefSeq"/>
        </authorList>
    </citation>
    <scope>IDENTIFICATION</scope>
    <source>
        <tissue evidence="13">Blood</tissue>
    </source>
</reference>
<comment type="catalytic activity">
    <reaction evidence="8">
        <text>ATP + (ribonucleotide)n-3'-hydroxyl + 5'-phospho-(ribonucleotide)m = (ribonucleotide)n+m + AMP + diphosphate.</text>
        <dbReference type="EC" id="6.5.1.3"/>
    </reaction>
</comment>
<comment type="cofactor">
    <cofactor evidence="2">
        <name>Mg(2+)</name>
        <dbReference type="ChEBI" id="CHEBI:18420"/>
    </cofactor>
</comment>
<dbReference type="CTD" id="91298"/>
<evidence type="ECO:0000256" key="5">
    <source>
        <dbReference type="ARBA" id="ARBA00022741"/>
    </source>
</evidence>
<evidence type="ECO:0000256" key="9">
    <source>
        <dbReference type="ARBA" id="ARBA00035168"/>
    </source>
</evidence>
<keyword evidence="7" id="KW-0067">ATP-binding</keyword>
<dbReference type="OrthoDB" id="6021187at2759"/>
<keyword evidence="6" id="KW-0692">RNA repair</keyword>
<dbReference type="EC" id="6.5.1.3" evidence="3"/>